<name>A0AAE7BXY1_9GAMM</name>
<evidence type="ECO:0000259" key="2">
    <source>
        <dbReference type="Pfam" id="PF21197"/>
    </source>
</evidence>
<gene>
    <name evidence="3" type="ORF">FSC10_10835</name>
</gene>
<organism evidence="3 4">
    <name type="scientific">Acinetobacter schindleri</name>
    <dbReference type="NCBI Taxonomy" id="108981"/>
    <lineage>
        <taxon>Bacteria</taxon>
        <taxon>Pseudomonadati</taxon>
        <taxon>Pseudomonadota</taxon>
        <taxon>Gammaproteobacteria</taxon>
        <taxon>Moraxellales</taxon>
        <taxon>Moraxellaceae</taxon>
        <taxon>Acinetobacter</taxon>
    </lineage>
</organism>
<dbReference type="AlphaFoldDB" id="A0AAE7BXY1"/>
<dbReference type="Gene3D" id="1.25.40.10">
    <property type="entry name" value="Tetratricopeptide repeat domain"/>
    <property type="match status" value="2"/>
</dbReference>
<proteinExistence type="predicted"/>
<dbReference type="SUPFAM" id="SSF48452">
    <property type="entry name" value="TPR-like"/>
    <property type="match status" value="2"/>
</dbReference>
<dbReference type="InterPro" id="IPR049003">
    <property type="entry name" value="PgaA_barrel"/>
</dbReference>
<dbReference type="EMBL" id="CP044463">
    <property type="protein sequence ID" value="QIC67824.1"/>
    <property type="molecule type" value="Genomic_DNA"/>
</dbReference>
<keyword evidence="1" id="KW-0175">Coiled coil</keyword>
<feature type="coiled-coil region" evidence="1">
    <location>
        <begin position="140"/>
        <end position="167"/>
    </location>
</feature>
<evidence type="ECO:0000313" key="3">
    <source>
        <dbReference type="EMBL" id="QIC67824.1"/>
    </source>
</evidence>
<dbReference type="Pfam" id="PF21197">
    <property type="entry name" value="PgaA_barrel"/>
    <property type="match status" value="1"/>
</dbReference>
<dbReference type="Proteomes" id="UP000503505">
    <property type="component" value="Chromosome"/>
</dbReference>
<feature type="domain" description="PgaA membrane beta barrel" evidence="2">
    <location>
        <begin position="548"/>
        <end position="817"/>
    </location>
</feature>
<evidence type="ECO:0000313" key="4">
    <source>
        <dbReference type="Proteomes" id="UP000503505"/>
    </source>
</evidence>
<protein>
    <submittedName>
        <fullName evidence="3">Poly-beta-1,6 N-acetyl-D-glucosamine export porin PgaA</fullName>
    </submittedName>
</protein>
<dbReference type="InterPro" id="IPR011990">
    <property type="entry name" value="TPR-like_helical_dom_sf"/>
</dbReference>
<reference evidence="3 4" key="1">
    <citation type="submission" date="2019-09" db="EMBL/GenBank/DDBJ databases">
        <title>Non-baumannii Acinetobacter spp. carrying blaNDM-1 isolated in China.</title>
        <authorList>
            <person name="Cui C."/>
            <person name="Chen C."/>
            <person name="Sun J."/>
            <person name="Liu Y."/>
        </authorList>
    </citation>
    <scope>NUCLEOTIDE SEQUENCE [LARGE SCALE GENOMIC DNA]</scope>
    <source>
        <strain evidence="3 4">HZE23-1</strain>
    </source>
</reference>
<evidence type="ECO:0000256" key="1">
    <source>
        <dbReference type="SAM" id="Coils"/>
    </source>
</evidence>
<dbReference type="RefSeq" id="WP_163171784.1">
    <property type="nucleotide sequence ID" value="NZ_CP044463.1"/>
</dbReference>
<accession>A0AAE7BXY1</accession>
<sequence length="817" mass="95459">MLNNNNYYSIAYVLLATGISLNPLYAAITDTQRHQVVKQIKSGDTQKGLKILAEMVRKDPANMNLLADFILLSRQYNSNLIQQDYNLNHLKISTYPVYGQLPLVMLLRDQGKFLLAEQYAAKFQKNSTSDIPWDLYRGMLLAESGQLEQAEQQIRKVDQKQLNADQLVQLAYTYRLLRQPIQALNTATRALSMSRSESVQEQYVLALAASADYDSANRYLQQQGKGQSRLKHEVQLIKFSQHIRNAIDFYKVQSEKDQGKIAYIELDQVISEMQAYENELAQYPELRQRFYYEYIFALSARQRSTEALAQLARINQPVEQMPAYTRHALADSYLRNHKPKQAEILYRSLFKEKNYVDYDVYAGLYYSLIEQEKFKAADEVIKEMDQRLPIFFYSQAKGVDRTIHMDRDEYVILRGLHYSYKNQLDKAELYFQDLVNKSPGNRNYINYLATIQRWREKPLQAQATVSLLNGTEPSTQATRINSMQNAQAVFDVQTWRSSNTDLLERAGTDTGVVRSHKELKDRERFTISHNSLYAKSETDDQDLVNNLNGSREKQSWTRLNTPWFSDYYRAFVEHQYRSGEYEEGKRDDQRIGVGLEWVDNRKYATVALSQATEGDRFGVNITWNHWLSDHWNYGLAYNSQAEIPLQIQDEHEGQSYRFDLNWQQHESTKAGLSYQFTDIDDGNERQELGTYFKQRIFQAPHQLTHLNLYGFWASNKDDVETSYFNPSSSWSAEAGLEHDWVTWRSYDQSLTQRFSLNLGVFDQEDYDSGLIYLAKYQHLWQITRTWSLNYGVSYGQHPYDGEDENRLEASFGFEGRF</sequence>